<keyword evidence="7" id="KW-1185">Reference proteome</keyword>
<evidence type="ECO:0000259" key="5">
    <source>
        <dbReference type="Pfam" id="PF00828"/>
    </source>
</evidence>
<protein>
    <submittedName>
        <fullName evidence="6">Ribosomal protein L15</fullName>
    </submittedName>
</protein>
<evidence type="ECO:0000313" key="7">
    <source>
        <dbReference type="Proteomes" id="UP000092666"/>
    </source>
</evidence>
<dbReference type="GO" id="GO:0003735">
    <property type="term" value="F:structural constituent of ribosome"/>
    <property type="evidence" value="ECO:0007669"/>
    <property type="project" value="InterPro"/>
</dbReference>
<dbReference type="OrthoDB" id="361383at2759"/>
<accession>A0A1B9H4E8</accession>
<dbReference type="Pfam" id="PF00828">
    <property type="entry name" value="Ribosomal_L27A"/>
    <property type="match status" value="1"/>
</dbReference>
<dbReference type="GO" id="GO:0006412">
    <property type="term" value="P:translation"/>
    <property type="evidence" value="ECO:0007669"/>
    <property type="project" value="InterPro"/>
</dbReference>
<keyword evidence="3" id="KW-0687">Ribonucleoprotein</keyword>
<proteinExistence type="inferred from homology"/>
<dbReference type="InterPro" id="IPR036227">
    <property type="entry name" value="Ribosomal_uL15/eL18_sf"/>
</dbReference>
<feature type="region of interest" description="Disordered" evidence="4">
    <location>
        <begin position="48"/>
        <end position="103"/>
    </location>
</feature>
<dbReference type="STRING" id="1296120.A0A1B9H4E8"/>
<dbReference type="AlphaFoldDB" id="A0A1B9H4E8"/>
<feature type="region of interest" description="Disordered" evidence="4">
    <location>
        <begin position="257"/>
        <end position="276"/>
    </location>
</feature>
<sequence>MSFNKFTSPLRTLISSSASRIFNAAPAPPSVTGNPLAGSSRAASSFASLGDLSPVKGSTQHETRYGRGPGSTKGGTSGRGHKGQKARAGKGVRLGFEGGQTPLHRKVPKRGFINFTSKTYAPLSISTLQSFISEGRIDPSEPITVGTVVRSNAVHGLSHLSGVKLLGEPNPDLPLPPLNLELSRYSKGAAEYILQAGGQVSAVYHNNLGLRKEVFPDKFLLRDIKDAKPTRKTDILYYTNPKKYGYLASSIPTSARNMSPEQWVEGQSSVSASASE</sequence>
<evidence type="ECO:0000313" key="6">
    <source>
        <dbReference type="EMBL" id="OCF38144.1"/>
    </source>
</evidence>
<dbReference type="HAMAP" id="MF_01341">
    <property type="entry name" value="Ribosomal_uL15"/>
    <property type="match status" value="1"/>
</dbReference>
<dbReference type="Gene3D" id="3.100.10.10">
    <property type="match status" value="1"/>
</dbReference>
<dbReference type="PANTHER" id="PTHR12934">
    <property type="entry name" value="50S RIBOSOMAL PROTEIN L15"/>
    <property type="match status" value="1"/>
</dbReference>
<organism evidence="6 7">
    <name type="scientific">Kwoniella heveanensis BCC8398</name>
    <dbReference type="NCBI Taxonomy" id="1296120"/>
    <lineage>
        <taxon>Eukaryota</taxon>
        <taxon>Fungi</taxon>
        <taxon>Dikarya</taxon>
        <taxon>Basidiomycota</taxon>
        <taxon>Agaricomycotina</taxon>
        <taxon>Tremellomycetes</taxon>
        <taxon>Tremellales</taxon>
        <taxon>Cryptococcaceae</taxon>
        <taxon>Kwoniella</taxon>
    </lineage>
</organism>
<dbReference type="SUPFAM" id="SSF52080">
    <property type="entry name" value="Ribosomal proteins L15p and L18e"/>
    <property type="match status" value="1"/>
</dbReference>
<dbReference type="GO" id="GO:0005762">
    <property type="term" value="C:mitochondrial large ribosomal subunit"/>
    <property type="evidence" value="ECO:0007669"/>
    <property type="project" value="TreeGrafter"/>
</dbReference>
<dbReference type="PANTHER" id="PTHR12934:SF11">
    <property type="entry name" value="LARGE RIBOSOMAL SUBUNIT PROTEIN UL15M"/>
    <property type="match status" value="1"/>
</dbReference>
<dbReference type="InterPro" id="IPR030878">
    <property type="entry name" value="Ribosomal_uL15"/>
</dbReference>
<evidence type="ECO:0000256" key="4">
    <source>
        <dbReference type="SAM" id="MobiDB-lite"/>
    </source>
</evidence>
<evidence type="ECO:0000256" key="3">
    <source>
        <dbReference type="ARBA" id="ARBA00023274"/>
    </source>
</evidence>
<comment type="similarity">
    <text evidence="1">Belongs to the universal ribosomal protein uL15 family.</text>
</comment>
<keyword evidence="2 6" id="KW-0689">Ribosomal protein</keyword>
<dbReference type="NCBIfam" id="TIGR01071">
    <property type="entry name" value="rplO_bact"/>
    <property type="match status" value="1"/>
</dbReference>
<feature type="compositionally biased region" description="Gly residues" evidence="4">
    <location>
        <begin position="67"/>
        <end position="78"/>
    </location>
</feature>
<name>A0A1B9H4E8_9TREE</name>
<dbReference type="EMBL" id="KI669492">
    <property type="protein sequence ID" value="OCF38144.1"/>
    <property type="molecule type" value="Genomic_DNA"/>
</dbReference>
<evidence type="ECO:0000256" key="1">
    <source>
        <dbReference type="ARBA" id="ARBA00007320"/>
    </source>
</evidence>
<gene>
    <name evidence="6" type="ORF">I316_00368</name>
</gene>
<reference evidence="7" key="2">
    <citation type="submission" date="2013-12" db="EMBL/GenBank/DDBJ databases">
        <title>Evolution of pathogenesis and genome organization in the Tremellales.</title>
        <authorList>
            <person name="Cuomo C."/>
            <person name="Litvintseva A."/>
            <person name="Heitman J."/>
            <person name="Chen Y."/>
            <person name="Sun S."/>
            <person name="Springer D."/>
            <person name="Dromer F."/>
            <person name="Young S."/>
            <person name="Zeng Q."/>
            <person name="Chapman S."/>
            <person name="Gujja S."/>
            <person name="Saif S."/>
            <person name="Birren B."/>
        </authorList>
    </citation>
    <scope>NUCLEOTIDE SEQUENCE [LARGE SCALE GENOMIC DNA]</scope>
    <source>
        <strain evidence="7">BCC8398</strain>
    </source>
</reference>
<feature type="domain" description="Large ribosomal subunit protein uL15/eL18" evidence="5">
    <location>
        <begin position="122"/>
        <end position="200"/>
    </location>
</feature>
<dbReference type="Proteomes" id="UP000092666">
    <property type="component" value="Unassembled WGS sequence"/>
</dbReference>
<feature type="compositionally biased region" description="Basic residues" evidence="4">
    <location>
        <begin position="79"/>
        <end position="90"/>
    </location>
</feature>
<reference evidence="6 7" key="1">
    <citation type="submission" date="2013-07" db="EMBL/GenBank/DDBJ databases">
        <title>The Genome Sequence of Cryptococcus heveanensis BCC8398.</title>
        <authorList>
            <consortium name="The Broad Institute Genome Sequencing Platform"/>
            <person name="Cuomo C."/>
            <person name="Litvintseva A."/>
            <person name="Chen Y."/>
            <person name="Heitman J."/>
            <person name="Sun S."/>
            <person name="Springer D."/>
            <person name="Dromer F."/>
            <person name="Young S.K."/>
            <person name="Zeng Q."/>
            <person name="Gargeya S."/>
            <person name="Fitzgerald M."/>
            <person name="Abouelleil A."/>
            <person name="Alvarado L."/>
            <person name="Berlin A.M."/>
            <person name="Chapman S.B."/>
            <person name="Dewar J."/>
            <person name="Goldberg J."/>
            <person name="Griggs A."/>
            <person name="Gujja S."/>
            <person name="Hansen M."/>
            <person name="Howarth C."/>
            <person name="Imamovic A."/>
            <person name="Larimer J."/>
            <person name="McCowan C."/>
            <person name="Murphy C."/>
            <person name="Pearson M."/>
            <person name="Priest M."/>
            <person name="Roberts A."/>
            <person name="Saif S."/>
            <person name="Shea T."/>
            <person name="Sykes S."/>
            <person name="Wortman J."/>
            <person name="Nusbaum C."/>
            <person name="Birren B."/>
        </authorList>
    </citation>
    <scope>NUCLEOTIDE SEQUENCE [LARGE SCALE GENOMIC DNA]</scope>
    <source>
        <strain evidence="6 7">BCC8398</strain>
    </source>
</reference>
<dbReference type="InterPro" id="IPR005749">
    <property type="entry name" value="Ribosomal_uL15_bac-type"/>
</dbReference>
<dbReference type="InterPro" id="IPR021131">
    <property type="entry name" value="Ribosomal_uL15/eL18"/>
</dbReference>
<evidence type="ECO:0000256" key="2">
    <source>
        <dbReference type="ARBA" id="ARBA00022980"/>
    </source>
</evidence>